<dbReference type="PANTHER" id="PTHR43229">
    <property type="entry name" value="NODULATION PROTEIN J"/>
    <property type="match status" value="1"/>
</dbReference>
<keyword evidence="9" id="KW-1185">Reference proteome</keyword>
<evidence type="ECO:0000256" key="2">
    <source>
        <dbReference type="ARBA" id="ARBA00022692"/>
    </source>
</evidence>
<keyword evidence="2 6" id="KW-0812">Transmembrane</keyword>
<reference evidence="8 9" key="1">
    <citation type="submission" date="2020-02" db="EMBL/GenBank/DDBJ databases">
        <title>Whole-genome analyses of novel actinobacteria.</title>
        <authorList>
            <person name="Sahin N."/>
            <person name="Tatar D."/>
        </authorList>
    </citation>
    <scope>NUCLEOTIDE SEQUENCE [LARGE SCALE GENOMIC DNA]</scope>
    <source>
        <strain evidence="8 9">SB3404</strain>
    </source>
</reference>
<protein>
    <recommendedName>
        <fullName evidence="6">Transport permease protein</fullName>
    </recommendedName>
</protein>
<organism evidence="8 9">
    <name type="scientific">Streptomyces boncukensis</name>
    <dbReference type="NCBI Taxonomy" id="2711219"/>
    <lineage>
        <taxon>Bacteria</taxon>
        <taxon>Bacillati</taxon>
        <taxon>Actinomycetota</taxon>
        <taxon>Actinomycetes</taxon>
        <taxon>Kitasatosporales</taxon>
        <taxon>Streptomycetaceae</taxon>
        <taxon>Streptomyces</taxon>
    </lineage>
</organism>
<dbReference type="InterPro" id="IPR047817">
    <property type="entry name" value="ABC2_TM_bact-type"/>
</dbReference>
<dbReference type="PIRSF" id="PIRSF006648">
    <property type="entry name" value="DrrB"/>
    <property type="match status" value="1"/>
</dbReference>
<comment type="subcellular location">
    <subcellularLocation>
        <location evidence="6">Cell membrane</location>
        <topology evidence="6">Multi-pass membrane protein</topology>
    </subcellularLocation>
    <subcellularLocation>
        <location evidence="1">Membrane</location>
        <topology evidence="1">Multi-pass membrane protein</topology>
    </subcellularLocation>
</comment>
<feature type="transmembrane region" description="Helical" evidence="6">
    <location>
        <begin position="227"/>
        <end position="249"/>
    </location>
</feature>
<evidence type="ECO:0000256" key="5">
    <source>
        <dbReference type="ARBA" id="ARBA00023251"/>
    </source>
</evidence>
<dbReference type="GO" id="GO:0140359">
    <property type="term" value="F:ABC-type transporter activity"/>
    <property type="evidence" value="ECO:0007669"/>
    <property type="project" value="InterPro"/>
</dbReference>
<feature type="domain" description="ABC transmembrane type-2" evidence="7">
    <location>
        <begin position="27"/>
        <end position="252"/>
    </location>
</feature>
<feature type="transmembrane region" description="Helical" evidence="6">
    <location>
        <begin position="173"/>
        <end position="198"/>
    </location>
</feature>
<dbReference type="RefSeq" id="WP_165297090.1">
    <property type="nucleotide sequence ID" value="NZ_JAAKZZ010000018.1"/>
</dbReference>
<keyword evidence="4 6" id="KW-0472">Membrane</keyword>
<keyword evidence="6" id="KW-1003">Cell membrane</keyword>
<sequence>MTRLPQLLSDTGVIAGRYIRQTARSRIALLFGLLQPLLFLVLFGPLLRDVPLGGSGDSWQTLVPGLLIQLGLFSSGFAGFQILVEKQYGVMERMRVTPVSRLALLLGRIVRDVLQLLLQSTLLVLAGVAFGLRAPVPGVLLGFVFVAVLAASLASLSYALAMRARTPQEFAPIVNSVNLPAMLLSGILLPMSLAPAWLDGISHAVPFRYLVDAVRAAFVGDYGGGTLAVGALVGAALAAASLALGTRLFRGAAL</sequence>
<name>A0A6G4WSE3_9ACTN</name>
<dbReference type="AlphaFoldDB" id="A0A6G4WSE3"/>
<feature type="transmembrane region" description="Helical" evidence="6">
    <location>
        <begin position="138"/>
        <end position="161"/>
    </location>
</feature>
<dbReference type="PANTHER" id="PTHR43229:SF2">
    <property type="entry name" value="NODULATION PROTEIN J"/>
    <property type="match status" value="1"/>
</dbReference>
<evidence type="ECO:0000256" key="6">
    <source>
        <dbReference type="RuleBase" id="RU361157"/>
    </source>
</evidence>
<dbReference type="Proteomes" id="UP000477722">
    <property type="component" value="Unassembled WGS sequence"/>
</dbReference>
<feature type="transmembrane region" description="Helical" evidence="6">
    <location>
        <begin position="27"/>
        <end position="46"/>
    </location>
</feature>
<evidence type="ECO:0000313" key="9">
    <source>
        <dbReference type="Proteomes" id="UP000477722"/>
    </source>
</evidence>
<proteinExistence type="inferred from homology"/>
<dbReference type="InterPro" id="IPR000412">
    <property type="entry name" value="ABC_2_transport"/>
</dbReference>
<evidence type="ECO:0000256" key="4">
    <source>
        <dbReference type="ARBA" id="ARBA00023136"/>
    </source>
</evidence>
<keyword evidence="6" id="KW-0813">Transport</keyword>
<dbReference type="GO" id="GO:0043190">
    <property type="term" value="C:ATP-binding cassette (ABC) transporter complex"/>
    <property type="evidence" value="ECO:0007669"/>
    <property type="project" value="InterPro"/>
</dbReference>
<evidence type="ECO:0000256" key="1">
    <source>
        <dbReference type="ARBA" id="ARBA00004141"/>
    </source>
</evidence>
<comment type="similarity">
    <text evidence="6">Belongs to the ABC-2 integral membrane protein family.</text>
</comment>
<evidence type="ECO:0000313" key="8">
    <source>
        <dbReference type="EMBL" id="NGO67401.1"/>
    </source>
</evidence>
<dbReference type="PROSITE" id="PS51012">
    <property type="entry name" value="ABC_TM2"/>
    <property type="match status" value="1"/>
</dbReference>
<dbReference type="GO" id="GO:0046677">
    <property type="term" value="P:response to antibiotic"/>
    <property type="evidence" value="ECO:0007669"/>
    <property type="project" value="UniProtKB-KW"/>
</dbReference>
<evidence type="ECO:0000259" key="7">
    <source>
        <dbReference type="PROSITE" id="PS51012"/>
    </source>
</evidence>
<accession>A0A6G4WSE3</accession>
<dbReference type="InterPro" id="IPR013525">
    <property type="entry name" value="ABC2_TM"/>
</dbReference>
<keyword evidence="3 6" id="KW-1133">Transmembrane helix</keyword>
<gene>
    <name evidence="8" type="ORF">G5C65_03335</name>
</gene>
<evidence type="ECO:0000256" key="3">
    <source>
        <dbReference type="ARBA" id="ARBA00022989"/>
    </source>
</evidence>
<dbReference type="Pfam" id="PF01061">
    <property type="entry name" value="ABC2_membrane"/>
    <property type="match status" value="1"/>
</dbReference>
<feature type="transmembrane region" description="Helical" evidence="6">
    <location>
        <begin position="113"/>
        <end position="132"/>
    </location>
</feature>
<feature type="transmembrane region" description="Helical" evidence="6">
    <location>
        <begin position="66"/>
        <end position="84"/>
    </location>
</feature>
<comment type="caution">
    <text evidence="8">The sequence shown here is derived from an EMBL/GenBank/DDBJ whole genome shotgun (WGS) entry which is preliminary data.</text>
</comment>
<dbReference type="EMBL" id="JAAKZZ010000018">
    <property type="protein sequence ID" value="NGO67401.1"/>
    <property type="molecule type" value="Genomic_DNA"/>
</dbReference>
<dbReference type="InterPro" id="IPR051784">
    <property type="entry name" value="Nod_factor_ABC_transporter"/>
</dbReference>
<keyword evidence="5" id="KW-0046">Antibiotic resistance</keyword>